<dbReference type="EnsemblMetazoa" id="XM_030992305">
    <property type="protein sequence ID" value="XP_030848165"/>
    <property type="gene ID" value="LOC588874"/>
</dbReference>
<dbReference type="PROSITE" id="PS50088">
    <property type="entry name" value="ANK_REPEAT"/>
    <property type="match status" value="2"/>
</dbReference>
<feature type="compositionally biased region" description="Low complexity" evidence="4">
    <location>
        <begin position="708"/>
        <end position="719"/>
    </location>
</feature>
<evidence type="ECO:0000256" key="1">
    <source>
        <dbReference type="ARBA" id="ARBA00022737"/>
    </source>
</evidence>
<dbReference type="SMART" id="SM00248">
    <property type="entry name" value="ANK"/>
    <property type="match status" value="7"/>
</dbReference>
<dbReference type="AlphaFoldDB" id="A0A7M7PEU9"/>
<feature type="repeat" description="ANK" evidence="3">
    <location>
        <begin position="348"/>
        <end position="380"/>
    </location>
</feature>
<feature type="compositionally biased region" description="Basic and acidic residues" evidence="4">
    <location>
        <begin position="610"/>
        <end position="624"/>
    </location>
</feature>
<dbReference type="InterPro" id="IPR002110">
    <property type="entry name" value="Ankyrin_rpt"/>
</dbReference>
<dbReference type="OrthoDB" id="539213at2759"/>
<dbReference type="InParanoid" id="A0A7M7PEU9"/>
<feature type="compositionally biased region" description="Gly residues" evidence="4">
    <location>
        <begin position="926"/>
        <end position="935"/>
    </location>
</feature>
<feature type="compositionally biased region" description="Low complexity" evidence="4">
    <location>
        <begin position="426"/>
        <end position="446"/>
    </location>
</feature>
<dbReference type="Pfam" id="PF12796">
    <property type="entry name" value="Ank_2"/>
    <property type="match status" value="2"/>
</dbReference>
<keyword evidence="6" id="KW-1185">Reference proteome</keyword>
<feature type="compositionally biased region" description="Gly residues" evidence="4">
    <location>
        <begin position="958"/>
        <end position="970"/>
    </location>
</feature>
<feature type="compositionally biased region" description="Polar residues" evidence="4">
    <location>
        <begin position="854"/>
        <end position="863"/>
    </location>
</feature>
<accession>A0A7M7PEU9</accession>
<feature type="compositionally biased region" description="Low complexity" evidence="4">
    <location>
        <begin position="656"/>
        <end position="677"/>
    </location>
</feature>
<feature type="compositionally biased region" description="Pro residues" evidence="4">
    <location>
        <begin position="678"/>
        <end position="688"/>
    </location>
</feature>
<reference evidence="5" key="2">
    <citation type="submission" date="2021-01" db="UniProtKB">
        <authorList>
            <consortium name="EnsemblMetazoa"/>
        </authorList>
    </citation>
    <scope>IDENTIFICATION</scope>
</reference>
<feature type="compositionally biased region" description="Polar residues" evidence="4">
    <location>
        <begin position="556"/>
        <end position="566"/>
    </location>
</feature>
<dbReference type="Gene3D" id="1.25.40.20">
    <property type="entry name" value="Ankyrin repeat-containing domain"/>
    <property type="match status" value="2"/>
</dbReference>
<feature type="compositionally biased region" description="Polar residues" evidence="4">
    <location>
        <begin position="974"/>
        <end position="999"/>
    </location>
</feature>
<feature type="compositionally biased region" description="Polar residues" evidence="4">
    <location>
        <begin position="588"/>
        <end position="598"/>
    </location>
</feature>
<feature type="compositionally biased region" description="Low complexity" evidence="4">
    <location>
        <begin position="762"/>
        <end position="773"/>
    </location>
</feature>
<feature type="repeat" description="ANK" evidence="3">
    <location>
        <begin position="176"/>
        <end position="208"/>
    </location>
</feature>
<keyword evidence="1" id="KW-0677">Repeat</keyword>
<evidence type="ECO:0000313" key="6">
    <source>
        <dbReference type="Proteomes" id="UP000007110"/>
    </source>
</evidence>
<dbReference type="RefSeq" id="XP_030848165.1">
    <property type="nucleotide sequence ID" value="XM_030992305.1"/>
</dbReference>
<sequence length="1037" mass="112087">MAIKGKDFKKAVSFIKEFLMKLPEDPECAELRDNLNLALLHMKKYFKTVWLLQEKERSGGDKLAQSLPRGSGPSSLHQDDPDRFHWKWVSTDRTNQLRVSLPLDGKELPMMPLILQATKEGDKELVEQLIEKEPMSVHASDDLGRNAVMYAAHYDKLDCLDVLLAAHADPSARSEDTYTACHVAVHGGNWEALERLLAHDADPEIQDNIGRAPLHWAALLPEIDCLDMLLKAVVNRSPRDRDGLTPAMWACHVDNKTHFDLITAGQHKVEEHDGIERDMMERTWIHWSVKRSESLECLDSLLSPATAAIKDKEGRTAIHLAASLGALDACRLIVSKVGPDCLNETDHQNRTCLHLATVGGHGEVVNFLLDHGADVNRLDSSEKTAWDYAEEKDLHYCKLIIDSYHSPRERAPSRGRNRHKAKEENNNSIQNSGNNPSSQPNRQQLSPDHEGRIPSPPHQPRPFIQAPPPPKRGHSPRRPSPSIPTHPYMGMVQPAPQTQLNEESLDGPDHCAHEGGSAPLESDIVISPVDSEQGEVVQYKPPSDREFVQSQEGAIINSDMQPSSQIAAEKEGQVTRGPRLPRGRSGSVVSDMSEQSINFGMDVSDIEGEEGTKEEGRVSERLKEPVASPGWIPHPSGQVVVNQKLPMPPRPPSPALAPSSAPHSLSSPPSPSHAMPSSPSPSAPPMPQIAPFNKAPLQGAQSPPLTTPPQQQQQPQQQQKQKKLPPQPLEALTAISPRRLLPLGDPLAPQPLPLAPQPLPLALPEAGLTTTGGKAKKKKKKKGSAGGGKEEGLSLTAPHQPIAPIRSPTNAPEPDFALRPPSPGFLSPAGHPSTPNNHHPAPNNQHSPSPTPTPRNLNRSPQLPINHHQPHASKEIAQVAPLQPGGGMPKTQQHQQQNRNGAWEVSWEPKRPSMPAPPVTPRDGRGGGGEGGGLPAPGSGSLLPQATPQGGMLLDRGNSGGGGGGGGGGKLSPRGSSPQPAQISPRGNQNKSGNHNQGGLTELQRPRTPQMPVTARFPDTRGRTPSSLPAHPPPGRP</sequence>
<dbReference type="Proteomes" id="UP000007110">
    <property type="component" value="Unassembled WGS sequence"/>
</dbReference>
<evidence type="ECO:0000313" key="5">
    <source>
        <dbReference type="EnsemblMetazoa" id="XP_030848165"/>
    </source>
</evidence>
<dbReference type="PANTHER" id="PTHR24161:SF119">
    <property type="entry name" value="ANKYRIN REPEAT DOMAIN 44"/>
    <property type="match status" value="1"/>
</dbReference>
<dbReference type="OMA" id="ATICGHG"/>
<evidence type="ECO:0000256" key="4">
    <source>
        <dbReference type="SAM" id="MobiDB-lite"/>
    </source>
</evidence>
<evidence type="ECO:0000256" key="3">
    <source>
        <dbReference type="PROSITE-ProRule" id="PRU00023"/>
    </source>
</evidence>
<dbReference type="GeneID" id="588874"/>
<feature type="region of interest" description="Disordered" evidence="4">
    <location>
        <begin position="407"/>
        <end position="520"/>
    </location>
</feature>
<feature type="compositionally biased region" description="Pro residues" evidence="4">
    <location>
        <begin position="748"/>
        <end position="761"/>
    </location>
</feature>
<organism evidence="5 6">
    <name type="scientific">Strongylocentrotus purpuratus</name>
    <name type="common">Purple sea urchin</name>
    <dbReference type="NCBI Taxonomy" id="7668"/>
    <lineage>
        <taxon>Eukaryota</taxon>
        <taxon>Metazoa</taxon>
        <taxon>Echinodermata</taxon>
        <taxon>Eleutherozoa</taxon>
        <taxon>Echinozoa</taxon>
        <taxon>Echinoidea</taxon>
        <taxon>Euechinoidea</taxon>
        <taxon>Echinacea</taxon>
        <taxon>Camarodonta</taxon>
        <taxon>Echinidea</taxon>
        <taxon>Strongylocentrotidae</taxon>
        <taxon>Strongylocentrotus</taxon>
    </lineage>
</organism>
<evidence type="ECO:0000256" key="2">
    <source>
        <dbReference type="ARBA" id="ARBA00023043"/>
    </source>
</evidence>
<feature type="compositionally biased region" description="Polar residues" evidence="4">
    <location>
        <begin position="890"/>
        <end position="900"/>
    </location>
</feature>
<feature type="compositionally biased region" description="Low complexity" evidence="4">
    <location>
        <begin position="831"/>
        <end position="848"/>
    </location>
</feature>
<dbReference type="PROSITE" id="PS50297">
    <property type="entry name" value="ANK_REP_REGION"/>
    <property type="match status" value="1"/>
</dbReference>
<dbReference type="KEGG" id="spu:588874"/>
<proteinExistence type="predicted"/>
<protein>
    <submittedName>
        <fullName evidence="5">Uncharacterized protein</fullName>
    </submittedName>
</protein>
<dbReference type="InterPro" id="IPR036770">
    <property type="entry name" value="Ankyrin_rpt-contain_sf"/>
</dbReference>
<dbReference type="PRINTS" id="PR01415">
    <property type="entry name" value="ANKYRIN"/>
</dbReference>
<keyword evidence="2 3" id="KW-0040">ANK repeat</keyword>
<feature type="compositionally biased region" description="Pro residues" evidence="4">
    <location>
        <begin position="646"/>
        <end position="655"/>
    </location>
</feature>
<reference evidence="6" key="1">
    <citation type="submission" date="2015-02" db="EMBL/GenBank/DDBJ databases">
        <title>Genome sequencing for Strongylocentrotus purpuratus.</title>
        <authorList>
            <person name="Murali S."/>
            <person name="Liu Y."/>
            <person name="Vee V."/>
            <person name="English A."/>
            <person name="Wang M."/>
            <person name="Skinner E."/>
            <person name="Han Y."/>
            <person name="Muzny D.M."/>
            <person name="Worley K.C."/>
            <person name="Gibbs R.A."/>
        </authorList>
    </citation>
    <scope>NUCLEOTIDE SEQUENCE</scope>
</reference>
<feature type="compositionally biased region" description="Pro residues" evidence="4">
    <location>
        <begin position="454"/>
        <end position="470"/>
    </location>
</feature>
<feature type="compositionally biased region" description="Basic residues" evidence="4">
    <location>
        <begin position="774"/>
        <end position="783"/>
    </location>
</feature>
<dbReference type="SUPFAM" id="SSF48403">
    <property type="entry name" value="Ankyrin repeat"/>
    <property type="match status" value="1"/>
</dbReference>
<feature type="region of interest" description="Disordered" evidence="4">
    <location>
        <begin position="556"/>
        <end position="1037"/>
    </location>
</feature>
<name>A0A7M7PEU9_STRPU</name>
<dbReference type="PANTHER" id="PTHR24161">
    <property type="entry name" value="ANK_REP_REGION DOMAIN-CONTAINING PROTEIN-RELATED"/>
    <property type="match status" value="1"/>
</dbReference>
<feature type="compositionally biased region" description="Low complexity" evidence="4">
    <location>
        <begin position="576"/>
        <end position="587"/>
    </location>
</feature>